<evidence type="ECO:0000313" key="3">
    <source>
        <dbReference type="EMBL" id="KAI9634843.1"/>
    </source>
</evidence>
<sequence>METIKQIKKKLTVTQICVLGASSIFFILIILLFIFCLYANRQSRLETEEGGRMARGHWRDGEADIEVRRVSEPYARLATTGPAGPATRGDKQRMDRGPGGGAGPETGG</sequence>
<keyword evidence="2" id="KW-0812">Transmembrane</keyword>
<keyword evidence="2" id="KW-0472">Membrane</keyword>
<dbReference type="AlphaFoldDB" id="A0AA38LTM4"/>
<feature type="compositionally biased region" description="Gly residues" evidence="1">
    <location>
        <begin position="97"/>
        <end position="108"/>
    </location>
</feature>
<feature type="transmembrane region" description="Helical" evidence="2">
    <location>
        <begin position="12"/>
        <end position="35"/>
    </location>
</feature>
<feature type="region of interest" description="Disordered" evidence="1">
    <location>
        <begin position="72"/>
        <end position="108"/>
    </location>
</feature>
<organism evidence="3 4">
    <name type="scientific">Dioszegia hungarica</name>
    <dbReference type="NCBI Taxonomy" id="4972"/>
    <lineage>
        <taxon>Eukaryota</taxon>
        <taxon>Fungi</taxon>
        <taxon>Dikarya</taxon>
        <taxon>Basidiomycota</taxon>
        <taxon>Agaricomycotina</taxon>
        <taxon>Tremellomycetes</taxon>
        <taxon>Tremellales</taxon>
        <taxon>Bulleribasidiaceae</taxon>
        <taxon>Dioszegia</taxon>
    </lineage>
</organism>
<dbReference type="RefSeq" id="XP_052944620.1">
    <property type="nucleotide sequence ID" value="XM_053089758.1"/>
</dbReference>
<dbReference type="GeneID" id="77728963"/>
<accession>A0AA38LTM4</accession>
<reference evidence="3" key="1">
    <citation type="journal article" date="2022" name="G3 (Bethesda)">
        <title>High quality genome of the basidiomycete yeast Dioszegia hungarica PDD-24b-2 isolated from cloud water.</title>
        <authorList>
            <person name="Jarrige D."/>
            <person name="Haridas S."/>
            <person name="Bleykasten-Grosshans C."/>
            <person name="Joly M."/>
            <person name="Nadalig T."/>
            <person name="Sancelme M."/>
            <person name="Vuilleumier S."/>
            <person name="Grigoriev I.V."/>
            <person name="Amato P."/>
            <person name="Bringel F."/>
        </authorList>
    </citation>
    <scope>NUCLEOTIDE SEQUENCE</scope>
    <source>
        <strain evidence="3">PDD-24b-2</strain>
    </source>
</reference>
<gene>
    <name evidence="3" type="ORF">MKK02DRAFT_37718</name>
</gene>
<proteinExistence type="predicted"/>
<protein>
    <submittedName>
        <fullName evidence="3">Uncharacterized protein</fullName>
    </submittedName>
</protein>
<evidence type="ECO:0000256" key="2">
    <source>
        <dbReference type="SAM" id="Phobius"/>
    </source>
</evidence>
<dbReference type="Proteomes" id="UP001164286">
    <property type="component" value="Unassembled WGS sequence"/>
</dbReference>
<evidence type="ECO:0000256" key="1">
    <source>
        <dbReference type="SAM" id="MobiDB-lite"/>
    </source>
</evidence>
<keyword evidence="2" id="KW-1133">Transmembrane helix</keyword>
<evidence type="ECO:0000313" key="4">
    <source>
        <dbReference type="Proteomes" id="UP001164286"/>
    </source>
</evidence>
<comment type="caution">
    <text evidence="3">The sequence shown here is derived from an EMBL/GenBank/DDBJ whole genome shotgun (WGS) entry which is preliminary data.</text>
</comment>
<name>A0AA38LTM4_9TREE</name>
<keyword evidence="4" id="KW-1185">Reference proteome</keyword>
<dbReference type="EMBL" id="JAKWFO010000006">
    <property type="protein sequence ID" value="KAI9634843.1"/>
    <property type="molecule type" value="Genomic_DNA"/>
</dbReference>